<reference evidence="1 2" key="1">
    <citation type="journal article" date="2016" name="J. Hazard. Mater.">
        <title>A newly isolated Pseudomonas putida S-1 strain for batch-mode-propanethiol degradation and continuous treatment of propanethiol-containing waste gas.</title>
        <authorList>
            <person name="Chen D.Z."/>
            <person name="Sun Y.M."/>
            <person name="Han L.M."/>
            <person name="Chen J."/>
            <person name="Ye J.X."/>
            <person name="Chen J.M."/>
        </authorList>
    </citation>
    <scope>NUCLEOTIDE SEQUENCE [LARGE SCALE GENOMIC DNA]</scope>
    <source>
        <strain evidence="1 2">S-1</strain>
    </source>
</reference>
<dbReference type="Proteomes" id="UP000678154">
    <property type="component" value="Chromosome"/>
</dbReference>
<accession>A0ABX8DYS0</accession>
<gene>
    <name evidence="1" type="ORF">KH389_12905</name>
</gene>
<evidence type="ECO:0000313" key="2">
    <source>
        <dbReference type="Proteomes" id="UP000678154"/>
    </source>
</evidence>
<name>A0ABX8DYS0_9PSED</name>
<organism evidence="1 2">
    <name type="scientific">Pseudomonas qingdaonensis</name>
    <dbReference type="NCBI Taxonomy" id="2056231"/>
    <lineage>
        <taxon>Bacteria</taxon>
        <taxon>Pseudomonadati</taxon>
        <taxon>Pseudomonadota</taxon>
        <taxon>Gammaproteobacteria</taxon>
        <taxon>Pseudomonadales</taxon>
        <taxon>Pseudomonadaceae</taxon>
        <taxon>Pseudomonas</taxon>
    </lineage>
</organism>
<keyword evidence="2" id="KW-1185">Reference proteome</keyword>
<evidence type="ECO:0000313" key="1">
    <source>
        <dbReference type="EMBL" id="QVL21421.1"/>
    </source>
</evidence>
<dbReference type="EMBL" id="CP074676">
    <property type="protein sequence ID" value="QVL21421.1"/>
    <property type="molecule type" value="Genomic_DNA"/>
</dbReference>
<sequence length="104" mass="11992">MERDDLTLATAALKRWGADKWLIHKILASNSFKSEEKLFRASLLISINSDLEKIFSNSRNRQDFMTMKNDNDYFKGRSPLEIISDGSLSSLEECAKRIKFLSML</sequence>
<dbReference type="RefSeq" id="WP_213607445.1">
    <property type="nucleotide sequence ID" value="NZ_CP074676.1"/>
</dbReference>
<proteinExistence type="predicted"/>
<dbReference type="GeneID" id="87481154"/>
<protein>
    <recommendedName>
        <fullName evidence="3">Antitoxin Xre/MbcA/ParS-like toxin-binding domain-containing protein</fullName>
    </recommendedName>
</protein>
<evidence type="ECO:0008006" key="3">
    <source>
        <dbReference type="Google" id="ProtNLM"/>
    </source>
</evidence>